<evidence type="ECO:0000256" key="11">
    <source>
        <dbReference type="ARBA" id="ARBA00023136"/>
    </source>
</evidence>
<keyword evidence="9" id="KW-1278">Translocase</keyword>
<evidence type="ECO:0000256" key="2">
    <source>
        <dbReference type="ARBA" id="ARBA00008804"/>
    </source>
</evidence>
<dbReference type="NCBIfam" id="TIGR01647">
    <property type="entry name" value="ATPase-IIIA_H"/>
    <property type="match status" value="1"/>
</dbReference>
<dbReference type="AlphaFoldDB" id="A0A7J2U514"/>
<dbReference type="SUPFAM" id="SSF81653">
    <property type="entry name" value="Calcium ATPase, transduction domain A"/>
    <property type="match status" value="1"/>
</dbReference>
<dbReference type="SUPFAM" id="SSF56784">
    <property type="entry name" value="HAD-like"/>
    <property type="match status" value="1"/>
</dbReference>
<dbReference type="EMBL" id="DSEU01000052">
    <property type="protein sequence ID" value="HEM67475.1"/>
    <property type="molecule type" value="Genomic_DNA"/>
</dbReference>
<sequence length="778" mass="83934">MLGSGPNGLSEDEARRRLSVYGPNVVEEKKESPLLGFLKRFWGPMPWLLEVAILLSLIIGHTIEAIIIASLLLINAVVGFLHQESSRKVLEMLRSRLAPRAKVLRSGGLKTIEAGLVVPGDVVVVELGDVVPADCKVVEGELSVDQSILTGESLPVDVSSNGILFAGSIIKRGRAKCLVVNTGKNTYFGKTVELVKIARPKSHQQEVMLAITKYSMYIGVAVMIAASIYTYVSGLKNALISILTFDVAILMGCVPVALPAVMTIMQAAGARELAQKGVLVSRLDAVEDAASVDVLCLDKTGTITMGSLEVSEVIPIDPHGEKEVIELALYASAEDTQDPIDSAILRKAKELGVVRRGKQISFTPFDPSIKRTEGVVELDGKMIRVAKGAPQVIISLCSETPSGLEQTLERLAERGLRTLLVAYGEEGGKMNIAGIIAFSDPPRPDSADLIGKLKSLFVKPVMLTGDSFPIAKEIALKVGIGERGYPLSHVREKLSEVIENVDFIAEVYPEDKYAVVKALQGKGHMVGMTGDGVNDAPALRQAELGIAVSNATDVAKSSAGVVLLTPGLRGIVDVIDVSRRVYQRALTWILNKVAKVVQFTFLLTLGLIWLRYDVLTLMGMALLVFANDFATMSLSTDNAEPSLSPRKWNIKNLMISSSTIGVALLIEALLAIYLGVHIFNLSKGGMQTFILLTMVFTSQFRVLILRERRWFWSSRPGRELTLSIIGVTIAFLALGTLGVIVEPIPTTAALFSLAYSAIFTLGIDPLKVFIIRKTGLLG</sequence>
<keyword evidence="3" id="KW-0597">Phosphoprotein</keyword>
<dbReference type="SUPFAM" id="SSF81660">
    <property type="entry name" value="Metal cation-transporting ATPase, ATP-binding domain N"/>
    <property type="match status" value="1"/>
</dbReference>
<dbReference type="PROSITE" id="PS00154">
    <property type="entry name" value="ATPASE_E1_E2"/>
    <property type="match status" value="1"/>
</dbReference>
<dbReference type="InterPro" id="IPR059000">
    <property type="entry name" value="ATPase_P-type_domA"/>
</dbReference>
<feature type="transmembrane region" description="Helical" evidence="12">
    <location>
        <begin position="655"/>
        <end position="679"/>
    </location>
</feature>
<dbReference type="SMART" id="SM00831">
    <property type="entry name" value="Cation_ATPase_N"/>
    <property type="match status" value="1"/>
</dbReference>
<dbReference type="InterPro" id="IPR023214">
    <property type="entry name" value="HAD_sf"/>
</dbReference>
<name>A0A7J2U514_9CREN</name>
<dbReference type="NCBIfam" id="TIGR01494">
    <property type="entry name" value="ATPase_P-type"/>
    <property type="match status" value="3"/>
</dbReference>
<feature type="transmembrane region" description="Helical" evidence="12">
    <location>
        <begin position="51"/>
        <end position="78"/>
    </location>
</feature>
<dbReference type="Pfam" id="PF00690">
    <property type="entry name" value="Cation_ATPase_N"/>
    <property type="match status" value="1"/>
</dbReference>
<dbReference type="InterPro" id="IPR006534">
    <property type="entry name" value="P-type_ATPase_IIIA"/>
</dbReference>
<comment type="subcellular location">
    <subcellularLocation>
        <location evidence="1">Membrane</location>
        <topology evidence="1">Multi-pass membrane protein</topology>
    </subcellularLocation>
</comment>
<evidence type="ECO:0000256" key="3">
    <source>
        <dbReference type="ARBA" id="ARBA00022553"/>
    </source>
</evidence>
<comment type="similarity">
    <text evidence="2">Belongs to the cation transport ATPase (P-type) (TC 3.A.3) family. Type IIIA subfamily.</text>
</comment>
<evidence type="ECO:0000256" key="4">
    <source>
        <dbReference type="ARBA" id="ARBA00022692"/>
    </source>
</evidence>
<feature type="transmembrane region" description="Helical" evidence="12">
    <location>
        <begin position="720"/>
        <end position="741"/>
    </location>
</feature>
<feature type="transmembrane region" description="Helical" evidence="12">
    <location>
        <begin position="747"/>
        <end position="770"/>
    </location>
</feature>
<evidence type="ECO:0000313" key="14">
    <source>
        <dbReference type="EMBL" id="HEM67475.1"/>
    </source>
</evidence>
<dbReference type="InterPro" id="IPR008250">
    <property type="entry name" value="ATPase_P-typ_transduc_dom_A_sf"/>
</dbReference>
<dbReference type="GO" id="GO:0046872">
    <property type="term" value="F:metal ion binding"/>
    <property type="evidence" value="ECO:0007669"/>
    <property type="project" value="UniProtKB-KW"/>
</dbReference>
<dbReference type="Gene3D" id="2.70.150.10">
    <property type="entry name" value="Calcium-transporting ATPase, cytoplasmic transduction domain A"/>
    <property type="match status" value="1"/>
</dbReference>
<dbReference type="PRINTS" id="PR00119">
    <property type="entry name" value="CATATPASE"/>
</dbReference>
<dbReference type="GO" id="GO:0005524">
    <property type="term" value="F:ATP binding"/>
    <property type="evidence" value="ECO:0007669"/>
    <property type="project" value="UniProtKB-KW"/>
</dbReference>
<dbReference type="GO" id="GO:0120029">
    <property type="term" value="P:proton export across plasma membrane"/>
    <property type="evidence" value="ECO:0007669"/>
    <property type="project" value="InterPro"/>
</dbReference>
<evidence type="ECO:0000256" key="9">
    <source>
        <dbReference type="ARBA" id="ARBA00022967"/>
    </source>
</evidence>
<dbReference type="GO" id="GO:0008553">
    <property type="term" value="F:P-type proton-exporting transporter activity"/>
    <property type="evidence" value="ECO:0007669"/>
    <property type="project" value="InterPro"/>
</dbReference>
<dbReference type="InterPro" id="IPR044492">
    <property type="entry name" value="P_typ_ATPase_HD_dom"/>
</dbReference>
<dbReference type="GO" id="GO:0016020">
    <property type="term" value="C:membrane"/>
    <property type="evidence" value="ECO:0007669"/>
    <property type="project" value="UniProtKB-SubCell"/>
</dbReference>
<feature type="transmembrane region" description="Helical" evidence="12">
    <location>
        <begin position="214"/>
        <end position="232"/>
    </location>
</feature>
<proteinExistence type="inferred from homology"/>
<dbReference type="InterPro" id="IPR001757">
    <property type="entry name" value="P_typ_ATPase"/>
</dbReference>
<dbReference type="PANTHER" id="PTHR42861">
    <property type="entry name" value="CALCIUM-TRANSPORTING ATPASE"/>
    <property type="match status" value="1"/>
</dbReference>
<evidence type="ECO:0000256" key="10">
    <source>
        <dbReference type="ARBA" id="ARBA00022989"/>
    </source>
</evidence>
<feature type="transmembrane region" description="Helical" evidence="12">
    <location>
        <begin position="238"/>
        <end position="261"/>
    </location>
</feature>
<dbReference type="InterPro" id="IPR018303">
    <property type="entry name" value="ATPase_P-typ_P_site"/>
</dbReference>
<dbReference type="Gene3D" id="1.20.1110.10">
    <property type="entry name" value="Calcium-transporting ATPase, transmembrane domain"/>
    <property type="match status" value="1"/>
</dbReference>
<dbReference type="SFLD" id="SFLDG00002">
    <property type="entry name" value="C1.7:_P-type_atpase_like"/>
    <property type="match status" value="1"/>
</dbReference>
<dbReference type="InterPro" id="IPR023298">
    <property type="entry name" value="ATPase_P-typ_TM_dom_sf"/>
</dbReference>
<accession>A0A7J2U514</accession>
<keyword evidence="6" id="KW-0547">Nucleotide-binding</keyword>
<dbReference type="GO" id="GO:0016887">
    <property type="term" value="F:ATP hydrolysis activity"/>
    <property type="evidence" value="ECO:0007669"/>
    <property type="project" value="InterPro"/>
</dbReference>
<dbReference type="InterPro" id="IPR036412">
    <property type="entry name" value="HAD-like_sf"/>
</dbReference>
<feature type="transmembrane region" description="Helical" evidence="12">
    <location>
        <begin position="589"/>
        <end position="609"/>
    </location>
</feature>
<reference evidence="14" key="1">
    <citation type="journal article" date="2020" name="mSystems">
        <title>Genome- and Community-Level Interaction Insights into Carbon Utilization and Element Cycling Functions of Hydrothermarchaeota in Hydrothermal Sediment.</title>
        <authorList>
            <person name="Zhou Z."/>
            <person name="Liu Y."/>
            <person name="Xu W."/>
            <person name="Pan J."/>
            <person name="Luo Z.H."/>
            <person name="Li M."/>
        </authorList>
    </citation>
    <scope>NUCLEOTIDE SEQUENCE [LARGE SCALE GENOMIC DNA]</scope>
    <source>
        <strain evidence="14">SpSt-125</strain>
    </source>
</reference>
<evidence type="ECO:0000256" key="7">
    <source>
        <dbReference type="ARBA" id="ARBA00022840"/>
    </source>
</evidence>
<dbReference type="InterPro" id="IPR023299">
    <property type="entry name" value="ATPase_P-typ_cyto_dom_N"/>
</dbReference>
<evidence type="ECO:0000256" key="8">
    <source>
        <dbReference type="ARBA" id="ARBA00022842"/>
    </source>
</evidence>
<dbReference type="Pfam" id="PF00122">
    <property type="entry name" value="E1-E2_ATPase"/>
    <property type="match status" value="1"/>
</dbReference>
<keyword evidence="8" id="KW-0460">Magnesium</keyword>
<feature type="domain" description="Cation-transporting P-type ATPase N-terminal" evidence="13">
    <location>
        <begin position="1"/>
        <end position="61"/>
    </location>
</feature>
<evidence type="ECO:0000256" key="12">
    <source>
        <dbReference type="SAM" id="Phobius"/>
    </source>
</evidence>
<dbReference type="Gene3D" id="3.40.50.1000">
    <property type="entry name" value="HAD superfamily/HAD-like"/>
    <property type="match status" value="1"/>
</dbReference>
<dbReference type="PRINTS" id="PR00120">
    <property type="entry name" value="HATPASE"/>
</dbReference>
<dbReference type="Pfam" id="PF00702">
    <property type="entry name" value="Hydrolase"/>
    <property type="match status" value="1"/>
</dbReference>
<keyword evidence="11 12" id="KW-0472">Membrane</keyword>
<feature type="transmembrane region" description="Helical" evidence="12">
    <location>
        <begin position="685"/>
        <end position="704"/>
    </location>
</feature>
<dbReference type="Gene3D" id="3.40.1110.10">
    <property type="entry name" value="Calcium-transporting ATPase, cytoplasmic domain N"/>
    <property type="match status" value="1"/>
</dbReference>
<organism evidence="14">
    <name type="scientific">Ignisphaera aggregans</name>
    <dbReference type="NCBI Taxonomy" id="334771"/>
    <lineage>
        <taxon>Archaea</taxon>
        <taxon>Thermoproteota</taxon>
        <taxon>Thermoprotei</taxon>
        <taxon>Desulfurococcales</taxon>
        <taxon>Desulfurococcaceae</taxon>
        <taxon>Ignisphaera</taxon>
    </lineage>
</organism>
<dbReference type="FunFam" id="2.70.150.10:FF:000042">
    <property type="entry name" value="Plasma membrane ATPase"/>
    <property type="match status" value="1"/>
</dbReference>
<evidence type="ECO:0000256" key="6">
    <source>
        <dbReference type="ARBA" id="ARBA00022741"/>
    </source>
</evidence>
<evidence type="ECO:0000256" key="1">
    <source>
        <dbReference type="ARBA" id="ARBA00004141"/>
    </source>
</evidence>
<keyword evidence="4 12" id="KW-0812">Transmembrane</keyword>
<evidence type="ECO:0000259" key="13">
    <source>
        <dbReference type="SMART" id="SM00831"/>
    </source>
</evidence>
<dbReference type="SFLD" id="SFLDS00003">
    <property type="entry name" value="Haloacid_Dehalogenase"/>
    <property type="match status" value="1"/>
</dbReference>
<gene>
    <name evidence="14" type="ORF">ENO26_07945</name>
</gene>
<evidence type="ECO:0000256" key="5">
    <source>
        <dbReference type="ARBA" id="ARBA00022723"/>
    </source>
</evidence>
<dbReference type="FunFam" id="3.40.50.1000:FF:000211">
    <property type="entry name" value="Plasma membrane ATPase"/>
    <property type="match status" value="1"/>
</dbReference>
<protein>
    <submittedName>
        <fullName evidence="14">Plasma-membrane proton-efflux P-type ATPase</fullName>
    </submittedName>
</protein>
<keyword evidence="5" id="KW-0479">Metal-binding</keyword>
<keyword evidence="7" id="KW-0067">ATP-binding</keyword>
<dbReference type="SFLD" id="SFLDF00027">
    <property type="entry name" value="p-type_atpase"/>
    <property type="match status" value="1"/>
</dbReference>
<comment type="caution">
    <text evidence="14">The sequence shown here is derived from an EMBL/GenBank/DDBJ whole genome shotgun (WGS) entry which is preliminary data.</text>
</comment>
<keyword evidence="10 12" id="KW-1133">Transmembrane helix</keyword>
<dbReference type="SUPFAM" id="SSF81665">
    <property type="entry name" value="Calcium ATPase, transmembrane domain M"/>
    <property type="match status" value="1"/>
</dbReference>
<dbReference type="InterPro" id="IPR004014">
    <property type="entry name" value="ATPase_P-typ_cation-transptr_N"/>
</dbReference>